<dbReference type="CDD" id="cd07826">
    <property type="entry name" value="SRPBCC_CalC_Aha1-like_9"/>
    <property type="match status" value="1"/>
</dbReference>
<dbReference type="PANTHER" id="PTHR38011">
    <property type="entry name" value="DIHYDROFOLATE REDUCTASE FAMILY PROTEIN (AFU_ORTHOLOGUE AFUA_8G06820)"/>
    <property type="match status" value="1"/>
</dbReference>
<dbReference type="SUPFAM" id="SSF53597">
    <property type="entry name" value="Dihydrofolate reductase-like"/>
    <property type="match status" value="1"/>
</dbReference>
<dbReference type="PANTHER" id="PTHR38011:SF12">
    <property type="entry name" value="BIFUNCTIONAL DEAMINASE-REDUCTASE DOMAIN PROTEIN"/>
    <property type="match status" value="1"/>
</dbReference>
<accession>A0ABS4PU13</accession>
<name>A0ABS4PU13_9PSEU</name>
<sequence>MTGTTITAQPGTPFIEVVREFDAPPQLLFRASTDPELLARWMGPREVEIRVLEFDARPGGRYRYVHTDNEGDYYFNGVFHTVVPNQQIVQTFEYEGWPGSVSLESSTFEDLGGRTRLRNRSVFPSVEARDTAVESGMEYGIRDSMDRLAALVGPARGLVVVDISMSLDGYVTGPNPDTEHGLGIGGDDLHLWAMGARSGKRDKEVLDAAYERSGAVIMGRRLFDFIDGPTGWSEEVGYGAERDQSDAPPVFVITHSVPEKVRLSGRRFNFVTDGLESALEQAHAVAGGKDVVIMGGGETCGAFLQAGLVDELVLHLAPVVLGGGTPLFAPDAPVRLDRVASVSTPAAEHLTYRVRRTS</sequence>
<evidence type="ECO:0000256" key="1">
    <source>
        <dbReference type="ARBA" id="ARBA00006817"/>
    </source>
</evidence>
<dbReference type="Pfam" id="PF01872">
    <property type="entry name" value="RibD_C"/>
    <property type="match status" value="1"/>
</dbReference>
<dbReference type="InterPro" id="IPR023393">
    <property type="entry name" value="START-like_dom_sf"/>
</dbReference>
<evidence type="ECO:0000313" key="4">
    <source>
        <dbReference type="EMBL" id="MBP2182318.1"/>
    </source>
</evidence>
<keyword evidence="5" id="KW-1185">Reference proteome</keyword>
<dbReference type="Gene3D" id="3.40.430.10">
    <property type="entry name" value="Dihydrofolate Reductase, subunit A"/>
    <property type="match status" value="1"/>
</dbReference>
<gene>
    <name evidence="4" type="ORF">JOM49_003844</name>
</gene>
<protein>
    <submittedName>
        <fullName evidence="4">Uncharacterized protein YndB with AHSA1/START domain/dihydrofolate reductase</fullName>
    </submittedName>
</protein>
<feature type="domain" description="Bacterial bifunctional deaminase-reductase C-terminal" evidence="2">
    <location>
        <begin position="159"/>
        <end position="332"/>
    </location>
</feature>
<dbReference type="InterPro" id="IPR002734">
    <property type="entry name" value="RibDG_C"/>
</dbReference>
<dbReference type="Pfam" id="PF08327">
    <property type="entry name" value="AHSA1"/>
    <property type="match status" value="1"/>
</dbReference>
<dbReference type="InterPro" id="IPR013538">
    <property type="entry name" value="ASHA1/2-like_C"/>
</dbReference>
<dbReference type="RefSeq" id="WP_209665650.1">
    <property type="nucleotide sequence ID" value="NZ_JAGGMS010000001.1"/>
</dbReference>
<comment type="similarity">
    <text evidence="1">Belongs to the AHA1 family.</text>
</comment>
<proteinExistence type="inferred from homology"/>
<evidence type="ECO:0000259" key="3">
    <source>
        <dbReference type="Pfam" id="PF08327"/>
    </source>
</evidence>
<organism evidence="4 5">
    <name type="scientific">Amycolatopsis magusensis</name>
    <dbReference type="NCBI Taxonomy" id="882444"/>
    <lineage>
        <taxon>Bacteria</taxon>
        <taxon>Bacillati</taxon>
        <taxon>Actinomycetota</taxon>
        <taxon>Actinomycetes</taxon>
        <taxon>Pseudonocardiales</taxon>
        <taxon>Pseudonocardiaceae</taxon>
        <taxon>Amycolatopsis</taxon>
    </lineage>
</organism>
<evidence type="ECO:0000313" key="5">
    <source>
        <dbReference type="Proteomes" id="UP000741013"/>
    </source>
</evidence>
<dbReference type="InterPro" id="IPR050765">
    <property type="entry name" value="Riboflavin_Biosynth_HTPR"/>
</dbReference>
<dbReference type="Gene3D" id="3.30.530.20">
    <property type="match status" value="1"/>
</dbReference>
<reference evidence="4 5" key="1">
    <citation type="submission" date="2021-03" db="EMBL/GenBank/DDBJ databases">
        <title>Sequencing the genomes of 1000 actinobacteria strains.</title>
        <authorList>
            <person name="Klenk H.-P."/>
        </authorList>
    </citation>
    <scope>NUCLEOTIDE SEQUENCE [LARGE SCALE GENOMIC DNA]</scope>
    <source>
        <strain evidence="4 5">DSM 45510</strain>
    </source>
</reference>
<dbReference type="InterPro" id="IPR024072">
    <property type="entry name" value="DHFR-like_dom_sf"/>
</dbReference>
<feature type="domain" description="Activator of Hsp90 ATPase homologue 1/2-like C-terminal" evidence="3">
    <location>
        <begin position="22"/>
        <end position="152"/>
    </location>
</feature>
<evidence type="ECO:0000259" key="2">
    <source>
        <dbReference type="Pfam" id="PF01872"/>
    </source>
</evidence>
<dbReference type="EMBL" id="JAGGMS010000001">
    <property type="protein sequence ID" value="MBP2182318.1"/>
    <property type="molecule type" value="Genomic_DNA"/>
</dbReference>
<dbReference type="Proteomes" id="UP000741013">
    <property type="component" value="Unassembled WGS sequence"/>
</dbReference>
<comment type="caution">
    <text evidence="4">The sequence shown here is derived from an EMBL/GenBank/DDBJ whole genome shotgun (WGS) entry which is preliminary data.</text>
</comment>
<dbReference type="SUPFAM" id="SSF55961">
    <property type="entry name" value="Bet v1-like"/>
    <property type="match status" value="1"/>
</dbReference>